<dbReference type="RefSeq" id="WP_226375255.1">
    <property type="nucleotide sequence ID" value="NZ_AP023366.1"/>
</dbReference>
<dbReference type="EMBL" id="AP023366">
    <property type="protein sequence ID" value="BCJ88156.1"/>
    <property type="molecule type" value="Genomic_DNA"/>
</dbReference>
<evidence type="ECO:0000313" key="3">
    <source>
        <dbReference type="Proteomes" id="UP000593802"/>
    </source>
</evidence>
<evidence type="ECO:0000256" key="1">
    <source>
        <dbReference type="SAM" id="Phobius"/>
    </source>
</evidence>
<gene>
    <name evidence="2" type="ORF">skT53_31410</name>
</gene>
<reference evidence="2 3" key="1">
    <citation type="submission" date="2020-08" db="EMBL/GenBank/DDBJ databases">
        <title>Complete Genome Sequence of Effusibacillus dendaii Strain skT53, Isolated from Farmland soil.</title>
        <authorList>
            <person name="Konishi T."/>
            <person name="Kawasaki H."/>
        </authorList>
    </citation>
    <scope>NUCLEOTIDE SEQUENCE [LARGE SCALE GENOMIC DNA]</scope>
    <source>
        <strain evidence="3">skT53</strain>
    </source>
</reference>
<name>A0A7I8DGZ7_9BACL</name>
<protein>
    <recommendedName>
        <fullName evidence="4">Transposase</fullName>
    </recommendedName>
</protein>
<sequence length="194" mass="21844">MKQGHPSVAQIGVGTVSQILSRQEIRPHKVTYYLQRRDPDFDAKMAQVLCVYQQVQWALEDDTFRPVYDVMVSYDEKPGIQAIYTTAPDLPPVPGKHASTDRDPEYVRHGTLSVLAGIDLLTGEVIGTVEERHRSKDLLIFLRSWMVIMTLGFAFKLSWITTLPTPPKKLEHTWKPCLIALNLCSLPSTPLGST</sequence>
<dbReference type="AlphaFoldDB" id="A0A7I8DGZ7"/>
<organism evidence="2 3">
    <name type="scientific">Effusibacillus dendaii</name>
    <dbReference type="NCBI Taxonomy" id="2743772"/>
    <lineage>
        <taxon>Bacteria</taxon>
        <taxon>Bacillati</taxon>
        <taxon>Bacillota</taxon>
        <taxon>Bacilli</taxon>
        <taxon>Bacillales</taxon>
        <taxon>Alicyclobacillaceae</taxon>
        <taxon>Effusibacillus</taxon>
    </lineage>
</organism>
<evidence type="ECO:0000313" key="2">
    <source>
        <dbReference type="EMBL" id="BCJ88156.1"/>
    </source>
</evidence>
<keyword evidence="1" id="KW-1133">Transmembrane helix</keyword>
<keyword evidence="3" id="KW-1185">Reference proteome</keyword>
<feature type="transmembrane region" description="Helical" evidence="1">
    <location>
        <begin position="140"/>
        <end position="160"/>
    </location>
</feature>
<keyword evidence="1" id="KW-0472">Membrane</keyword>
<proteinExistence type="predicted"/>
<accession>A0A7I8DGZ7</accession>
<dbReference type="Proteomes" id="UP000593802">
    <property type="component" value="Chromosome"/>
</dbReference>
<evidence type="ECO:0008006" key="4">
    <source>
        <dbReference type="Google" id="ProtNLM"/>
    </source>
</evidence>
<keyword evidence="1" id="KW-0812">Transmembrane</keyword>
<dbReference type="KEGG" id="eff:skT53_31410"/>